<feature type="region of interest" description="Disordered" evidence="7">
    <location>
        <begin position="70"/>
        <end position="96"/>
    </location>
</feature>
<comment type="similarity">
    <text evidence="6">Belongs to the HIPP family.</text>
</comment>
<evidence type="ECO:0000313" key="9">
    <source>
        <dbReference type="EMBL" id="CAA0838787.1"/>
    </source>
</evidence>
<dbReference type="Gene3D" id="3.30.70.100">
    <property type="match status" value="1"/>
</dbReference>
<dbReference type="OrthoDB" id="1923658at2759"/>
<comment type="caution">
    <text evidence="9">The sequence shown here is derived from an EMBL/GenBank/DDBJ whole genome shotgun (WGS) entry which is preliminary data.</text>
</comment>
<evidence type="ECO:0000256" key="1">
    <source>
        <dbReference type="ARBA" id="ARBA00004170"/>
    </source>
</evidence>
<dbReference type="EMBL" id="CACSLK010031421">
    <property type="protein sequence ID" value="CAA0838787.1"/>
    <property type="molecule type" value="Genomic_DNA"/>
</dbReference>
<accession>A0A9N7NY96</accession>
<evidence type="ECO:0000256" key="7">
    <source>
        <dbReference type="SAM" id="MobiDB-lite"/>
    </source>
</evidence>
<feature type="compositionally biased region" description="Basic and acidic residues" evidence="7">
    <location>
        <begin position="73"/>
        <end position="96"/>
    </location>
</feature>
<feature type="domain" description="HMA" evidence="8">
    <location>
        <begin position="2"/>
        <end position="69"/>
    </location>
</feature>
<evidence type="ECO:0000256" key="3">
    <source>
        <dbReference type="ARBA" id="ARBA00022723"/>
    </source>
</evidence>
<dbReference type="Pfam" id="PF00403">
    <property type="entry name" value="HMA"/>
    <property type="match status" value="1"/>
</dbReference>
<evidence type="ECO:0000259" key="8">
    <source>
        <dbReference type="PROSITE" id="PS50846"/>
    </source>
</evidence>
<keyword evidence="5" id="KW-0636">Prenylation</keyword>
<evidence type="ECO:0000256" key="5">
    <source>
        <dbReference type="ARBA" id="ARBA00023289"/>
    </source>
</evidence>
<gene>
    <name evidence="9" type="ORF">SHERM_05363</name>
</gene>
<evidence type="ECO:0000256" key="2">
    <source>
        <dbReference type="ARBA" id="ARBA00022481"/>
    </source>
</evidence>
<protein>
    <submittedName>
        <fullName evidence="9">Copper transport protein family</fullName>
    </submittedName>
</protein>
<keyword evidence="4" id="KW-0449">Lipoprotein</keyword>
<evidence type="ECO:0000256" key="4">
    <source>
        <dbReference type="ARBA" id="ARBA00023288"/>
    </source>
</evidence>
<dbReference type="Proteomes" id="UP001153555">
    <property type="component" value="Unassembled WGS sequence"/>
</dbReference>
<proteinExistence type="inferred from homology"/>
<dbReference type="InterPro" id="IPR006121">
    <property type="entry name" value="HMA_dom"/>
</dbReference>
<dbReference type="PANTHER" id="PTHR45811">
    <property type="entry name" value="COPPER TRANSPORT PROTEIN FAMILY-RELATED"/>
    <property type="match status" value="1"/>
</dbReference>
<dbReference type="GO" id="GO:0016020">
    <property type="term" value="C:membrane"/>
    <property type="evidence" value="ECO:0007669"/>
    <property type="project" value="UniProtKB-SubCell"/>
</dbReference>
<keyword evidence="3" id="KW-0479">Metal-binding</keyword>
<evidence type="ECO:0000256" key="6">
    <source>
        <dbReference type="ARBA" id="ARBA00024045"/>
    </source>
</evidence>
<dbReference type="InterPro" id="IPR051863">
    <property type="entry name" value="HIPP"/>
</dbReference>
<keyword evidence="2" id="KW-0488">Methylation</keyword>
<evidence type="ECO:0000313" key="10">
    <source>
        <dbReference type="Proteomes" id="UP001153555"/>
    </source>
</evidence>
<reference evidence="9" key="1">
    <citation type="submission" date="2019-12" db="EMBL/GenBank/DDBJ databases">
        <authorList>
            <person name="Scholes J."/>
        </authorList>
    </citation>
    <scope>NUCLEOTIDE SEQUENCE</scope>
</reference>
<dbReference type="PROSITE" id="PS50846">
    <property type="entry name" value="HMA_2"/>
    <property type="match status" value="1"/>
</dbReference>
<dbReference type="GO" id="GO:0009626">
    <property type="term" value="P:plant-type hypersensitive response"/>
    <property type="evidence" value="ECO:0007669"/>
    <property type="project" value="UniProtKB-KW"/>
</dbReference>
<comment type="subcellular location">
    <subcellularLocation>
        <location evidence="1">Membrane</location>
        <topology evidence="1">Peripheral membrane protein</topology>
    </subcellularLocation>
</comment>
<dbReference type="PANTHER" id="PTHR45811:SF49">
    <property type="entry name" value="OS04G0667600 PROTEIN"/>
    <property type="match status" value="1"/>
</dbReference>
<name>A0A9N7NY96_STRHE</name>
<sequence length="132" mass="15218">MANKVELKVLIRDEKEKQKAMKTVSSFYGIEFLAIDMKEKRLTVKGDVDPVLIVAKLRKYFHTELLTMSPAEEPAKEKEKENKSGDDGEKTDGAKESEIIDELLELRKYYPQSVQYHHVYCTEENPGFCVIC</sequence>
<keyword evidence="10" id="KW-1185">Reference proteome</keyword>
<dbReference type="GO" id="GO:0046872">
    <property type="term" value="F:metal ion binding"/>
    <property type="evidence" value="ECO:0007669"/>
    <property type="project" value="UniProtKB-KW"/>
</dbReference>
<organism evidence="9 10">
    <name type="scientific">Striga hermonthica</name>
    <name type="common">Purple witchweed</name>
    <name type="synonym">Buchnera hermonthica</name>
    <dbReference type="NCBI Taxonomy" id="68872"/>
    <lineage>
        <taxon>Eukaryota</taxon>
        <taxon>Viridiplantae</taxon>
        <taxon>Streptophyta</taxon>
        <taxon>Embryophyta</taxon>
        <taxon>Tracheophyta</taxon>
        <taxon>Spermatophyta</taxon>
        <taxon>Magnoliopsida</taxon>
        <taxon>eudicotyledons</taxon>
        <taxon>Gunneridae</taxon>
        <taxon>Pentapetalae</taxon>
        <taxon>asterids</taxon>
        <taxon>lamiids</taxon>
        <taxon>Lamiales</taxon>
        <taxon>Orobanchaceae</taxon>
        <taxon>Buchnereae</taxon>
        <taxon>Striga</taxon>
    </lineage>
</organism>
<dbReference type="AlphaFoldDB" id="A0A9N7NY96"/>